<keyword evidence="2" id="KW-1133">Transmembrane helix</keyword>
<reference evidence="3 4" key="1">
    <citation type="submission" date="2020-07" db="EMBL/GenBank/DDBJ databases">
        <title>Sequencing the genomes of 1000 actinobacteria strains.</title>
        <authorList>
            <person name="Klenk H.-P."/>
        </authorList>
    </citation>
    <scope>NUCLEOTIDE SEQUENCE [LARGE SCALE GENOMIC DNA]</scope>
    <source>
        <strain evidence="3 4">DSM 103833</strain>
    </source>
</reference>
<keyword evidence="2" id="KW-0812">Transmembrane</keyword>
<feature type="compositionally biased region" description="Low complexity" evidence="1">
    <location>
        <begin position="116"/>
        <end position="135"/>
    </location>
</feature>
<evidence type="ECO:0000313" key="3">
    <source>
        <dbReference type="EMBL" id="NYJ02930.1"/>
    </source>
</evidence>
<evidence type="ECO:0000256" key="1">
    <source>
        <dbReference type="SAM" id="MobiDB-lite"/>
    </source>
</evidence>
<sequence>MGSDMEFGPDTESIRRWLEKRQTYKGDGGKHRGDEASQEAVFVTASAPRRAAGPDTRAAGRSVLEAIGADVPPPATRHEPGGHDAGRSVLEALGTISPRPASEPAPQPATEERAEAALATTPAAAVPATEVPPATSSGRSTDVTFAPRHGIRRAMSFALFGVLLAAAAAGLYAYRDPSFATYGVAATCGVLVLAVWAVRAGATATHVRIHRGQLEIQRGGTLEVADLSNPYTPVAVIGVPGRRGWLVLVERPGRPVLEVDASLVDPGRFMDSLLRLRPDVRDWARANRPELLESMESWNVF</sequence>
<dbReference type="RefSeq" id="WP_179669234.1">
    <property type="nucleotide sequence ID" value="NZ_JACCFP010000001.1"/>
</dbReference>
<feature type="region of interest" description="Disordered" evidence="1">
    <location>
        <begin position="96"/>
        <end position="142"/>
    </location>
</feature>
<evidence type="ECO:0000256" key="2">
    <source>
        <dbReference type="SAM" id="Phobius"/>
    </source>
</evidence>
<feature type="transmembrane region" description="Helical" evidence="2">
    <location>
        <begin position="179"/>
        <end position="198"/>
    </location>
</feature>
<comment type="caution">
    <text evidence="3">The sequence shown here is derived from an EMBL/GenBank/DDBJ whole genome shotgun (WGS) entry which is preliminary data.</text>
</comment>
<keyword evidence="4" id="KW-1185">Reference proteome</keyword>
<feature type="transmembrane region" description="Helical" evidence="2">
    <location>
        <begin position="154"/>
        <end position="173"/>
    </location>
</feature>
<dbReference type="AlphaFoldDB" id="A0A853C489"/>
<protein>
    <submittedName>
        <fullName evidence="3">Uncharacterized protein</fullName>
    </submittedName>
</protein>
<name>A0A853C489_9ACTN</name>
<keyword evidence="2" id="KW-0472">Membrane</keyword>
<gene>
    <name evidence="3" type="ORF">HNR19_003628</name>
</gene>
<dbReference type="EMBL" id="JACCFP010000001">
    <property type="protein sequence ID" value="NYJ02930.1"/>
    <property type="molecule type" value="Genomic_DNA"/>
</dbReference>
<organism evidence="3 4">
    <name type="scientific">Nocardioides thalensis</name>
    <dbReference type="NCBI Taxonomy" id="1914755"/>
    <lineage>
        <taxon>Bacteria</taxon>
        <taxon>Bacillati</taxon>
        <taxon>Actinomycetota</taxon>
        <taxon>Actinomycetes</taxon>
        <taxon>Propionibacteriales</taxon>
        <taxon>Nocardioidaceae</taxon>
        <taxon>Nocardioides</taxon>
    </lineage>
</organism>
<evidence type="ECO:0000313" key="4">
    <source>
        <dbReference type="Proteomes" id="UP000530424"/>
    </source>
</evidence>
<proteinExistence type="predicted"/>
<dbReference type="Proteomes" id="UP000530424">
    <property type="component" value="Unassembled WGS sequence"/>
</dbReference>
<accession>A0A853C489</accession>